<dbReference type="AlphaFoldDB" id="H6REI2"/>
<dbReference type="PROSITE" id="PS51257">
    <property type="entry name" value="PROKAR_LIPOPROTEIN"/>
    <property type="match status" value="1"/>
</dbReference>
<reference evidence="1" key="1">
    <citation type="journal article" date="2012" name="Environ. Microbiol.">
        <title>Genomic content of uncultured Bacteroidetes from contrasting oceanic provinces in the North Atlantic Ocean.</title>
        <authorList>
            <person name="Gomez-Pereira P.R."/>
            <person name="Schuler M."/>
            <person name="Fuchs B.M."/>
            <person name="Bennke C."/>
            <person name="Teeling H."/>
            <person name="Waldmann J."/>
            <person name="Richter M."/>
            <person name="Barbe V."/>
            <person name="Bataille E."/>
            <person name="Glockner F.O."/>
            <person name="Amann R."/>
        </authorList>
    </citation>
    <scope>NUCLEOTIDE SEQUENCE</scope>
</reference>
<protein>
    <submittedName>
        <fullName evidence="1">Uncharacterized protein</fullName>
    </submittedName>
</protein>
<proteinExistence type="predicted"/>
<reference evidence="1" key="2">
    <citation type="submission" date="2012-02" db="EMBL/GenBank/DDBJ databases">
        <authorList>
            <person name="Genoscope - CEA"/>
        </authorList>
    </citation>
    <scope>NUCLEOTIDE SEQUENCE</scope>
</reference>
<dbReference type="EMBL" id="FO117579">
    <property type="protein sequence ID" value="CCF99443.1"/>
    <property type="molecule type" value="Genomic_DNA"/>
</dbReference>
<sequence>MKELMFLLSFSILFQSCFSYKSIDINTIAIEKKQKFEFEKVDKTKVKGRLVFKDERKIILKNKGNTQTVLKEEIYEVRVKKFSILKSFGVVAFASLLVGLFATSIVPGANSGG</sequence>
<accession>H6REI2</accession>
<gene>
    <name evidence="1" type="ORF">VIS_S3BDA80036</name>
</gene>
<evidence type="ECO:0000313" key="1">
    <source>
        <dbReference type="EMBL" id="CCF99443.1"/>
    </source>
</evidence>
<name>H6REI2_9BACT</name>
<organism evidence="1">
    <name type="scientific">uncultured Flavobacteriia bacterium</name>
    <dbReference type="NCBI Taxonomy" id="212695"/>
    <lineage>
        <taxon>Bacteria</taxon>
        <taxon>Pseudomonadati</taxon>
        <taxon>Bacteroidota</taxon>
        <taxon>Flavobacteriia</taxon>
        <taxon>environmental samples</taxon>
    </lineage>
</organism>